<accession>A0A1C7LVJ0</accession>
<comment type="caution">
    <text evidence="1">The sequence shown here is derived from an EMBL/GenBank/DDBJ whole genome shotgun (WGS) entry which is preliminary data.</text>
</comment>
<protein>
    <submittedName>
        <fullName evidence="1">Uncharacterized protein</fullName>
    </submittedName>
</protein>
<dbReference type="Proteomes" id="UP000092993">
    <property type="component" value="Unassembled WGS sequence"/>
</dbReference>
<sequence>MSKRYIMHHKGQKFDQIFPPGWEWACSSRCISQPATYVRPRKNKTIDQGICLHGLFIQWLARQLFLPGDDFPECCSFSTQVS</sequence>
<keyword evidence="2" id="KW-1185">Reference proteome</keyword>
<reference evidence="1 2" key="1">
    <citation type="submission" date="2016-03" db="EMBL/GenBank/DDBJ databases">
        <title>Whole genome sequencing of Grifola frondosa 9006-11.</title>
        <authorList>
            <person name="Min B."/>
            <person name="Park H."/>
            <person name="Kim J.-G."/>
            <person name="Cho H."/>
            <person name="Oh Y.-L."/>
            <person name="Kong W.-S."/>
            <person name="Choi I.-G."/>
        </authorList>
    </citation>
    <scope>NUCLEOTIDE SEQUENCE [LARGE SCALE GENOMIC DNA]</scope>
    <source>
        <strain evidence="1 2">9006-11</strain>
    </source>
</reference>
<dbReference type="EMBL" id="LUGG01000027">
    <property type="protein sequence ID" value="OBZ66834.1"/>
    <property type="molecule type" value="Genomic_DNA"/>
</dbReference>
<evidence type="ECO:0000313" key="2">
    <source>
        <dbReference type="Proteomes" id="UP000092993"/>
    </source>
</evidence>
<gene>
    <name evidence="1" type="ORF">A0H81_13101</name>
</gene>
<organism evidence="1 2">
    <name type="scientific">Grifola frondosa</name>
    <name type="common">Maitake</name>
    <name type="synonym">Polyporus frondosus</name>
    <dbReference type="NCBI Taxonomy" id="5627"/>
    <lineage>
        <taxon>Eukaryota</taxon>
        <taxon>Fungi</taxon>
        <taxon>Dikarya</taxon>
        <taxon>Basidiomycota</taxon>
        <taxon>Agaricomycotina</taxon>
        <taxon>Agaricomycetes</taxon>
        <taxon>Polyporales</taxon>
        <taxon>Grifolaceae</taxon>
        <taxon>Grifola</taxon>
    </lineage>
</organism>
<proteinExistence type="predicted"/>
<name>A0A1C7LVJ0_GRIFR</name>
<dbReference type="AlphaFoldDB" id="A0A1C7LVJ0"/>
<evidence type="ECO:0000313" key="1">
    <source>
        <dbReference type="EMBL" id="OBZ66834.1"/>
    </source>
</evidence>